<evidence type="ECO:0000313" key="4">
    <source>
        <dbReference type="EMBL" id="MQW37663.1"/>
    </source>
</evidence>
<evidence type="ECO:0000313" key="5">
    <source>
        <dbReference type="Proteomes" id="UP000429484"/>
    </source>
</evidence>
<feature type="domain" description="NAD-dependent epimerase/dehydratase" evidence="3">
    <location>
        <begin position="6"/>
        <end position="244"/>
    </location>
</feature>
<dbReference type="AlphaFoldDB" id="A0AAW9U0G4"/>
<comment type="caution">
    <text evidence="4">The sequence shown here is derived from an EMBL/GenBank/DDBJ whole genome shotgun (WGS) entry which is preliminary data.</text>
</comment>
<dbReference type="PANTHER" id="PTHR43000">
    <property type="entry name" value="DTDP-D-GLUCOSE 4,6-DEHYDRATASE-RELATED"/>
    <property type="match status" value="1"/>
</dbReference>
<accession>A0AAW9U0G4</accession>
<dbReference type="InterPro" id="IPR001509">
    <property type="entry name" value="Epimerase_deHydtase"/>
</dbReference>
<reference evidence="4 5" key="1">
    <citation type="journal article" date="2013" name="Genome Biol.">
        <title>Comparative genomics of the core and accessory genomes of 48 Sinorhizobium strains comprising five genospecies.</title>
        <authorList>
            <person name="Sugawara M."/>
            <person name="Epstein B."/>
            <person name="Badgley B.D."/>
            <person name="Unno T."/>
            <person name="Xu L."/>
            <person name="Reese J."/>
            <person name="Gyaneshwar P."/>
            <person name="Denny R."/>
            <person name="Mudge J."/>
            <person name="Bharti A.K."/>
            <person name="Farmer A.D."/>
            <person name="May G.D."/>
            <person name="Woodward J.E."/>
            <person name="Medigue C."/>
            <person name="Vallenet D."/>
            <person name="Lajus A."/>
            <person name="Rouy Z."/>
            <person name="Martinez-Vaz B."/>
            <person name="Tiffin P."/>
            <person name="Young N.D."/>
            <person name="Sadowsky M.J."/>
        </authorList>
    </citation>
    <scope>NUCLEOTIDE SEQUENCE [LARGE SCALE GENOMIC DNA]</scope>
    <source>
        <strain evidence="4 5">N6B1</strain>
    </source>
</reference>
<evidence type="ECO:0000256" key="1">
    <source>
        <dbReference type="ARBA" id="ARBA00005125"/>
    </source>
</evidence>
<dbReference type="Pfam" id="PF01370">
    <property type="entry name" value="Epimerase"/>
    <property type="match status" value="1"/>
</dbReference>
<protein>
    <submittedName>
        <fullName evidence="4">NAD-dependent epimerase/dehydratase family protein</fullName>
    </submittedName>
</protein>
<name>A0AAW9U0G4_RHIML</name>
<dbReference type="EMBL" id="WISR01000275">
    <property type="protein sequence ID" value="MQW37663.1"/>
    <property type="molecule type" value="Genomic_DNA"/>
</dbReference>
<dbReference type="SUPFAM" id="SSF51735">
    <property type="entry name" value="NAD(P)-binding Rossmann-fold domains"/>
    <property type="match status" value="1"/>
</dbReference>
<comment type="pathway">
    <text evidence="1">Bacterial outer membrane biogenesis; LPS O-antigen biosynthesis.</text>
</comment>
<sequence>MRNKRVLITGGAGLIGSHIADVVAREEPQEILILDNFVRGRRENLHQAASTGRVRIIEGDIRDRALLARVMDGVDVVFHQAAIRITQCAEEPRLAFDVLAGGTFDVLEAAIKASVSKVVAASSASVLGLAESFPTTEDHHPYNNRTIYGAAKVFNEGLLRSFTEMYGLNYVALRYFNVYGPRMDVHGVYTEVLIRWMERIAAGCPPIILGDGTQTLDFVHVRDIARANLLAAKSGVTDEVFNVASGTETSLKDLAQLLARIMGSSIEPQYEPARKVNAVTRRLADMRKAERLLGFKTEISLEEGLRELIGWWQRERAAAGGEAA</sequence>
<evidence type="ECO:0000259" key="3">
    <source>
        <dbReference type="Pfam" id="PF01370"/>
    </source>
</evidence>
<dbReference type="Gene3D" id="3.90.25.10">
    <property type="entry name" value="UDP-galactose 4-epimerase, domain 1"/>
    <property type="match status" value="1"/>
</dbReference>
<dbReference type="InterPro" id="IPR036291">
    <property type="entry name" value="NAD(P)-bd_dom_sf"/>
</dbReference>
<dbReference type="RefSeq" id="WP_017273008.1">
    <property type="nucleotide sequence ID" value="NZ_CP123006.1"/>
</dbReference>
<gene>
    <name evidence="4" type="ORF">GHK53_34205</name>
</gene>
<dbReference type="Proteomes" id="UP000429484">
    <property type="component" value="Unassembled WGS sequence"/>
</dbReference>
<dbReference type="Gene3D" id="3.40.50.720">
    <property type="entry name" value="NAD(P)-binding Rossmann-like Domain"/>
    <property type="match status" value="1"/>
</dbReference>
<evidence type="ECO:0000256" key="2">
    <source>
        <dbReference type="ARBA" id="ARBA00007637"/>
    </source>
</evidence>
<proteinExistence type="inferred from homology"/>
<organism evidence="4 5">
    <name type="scientific">Rhizobium meliloti</name>
    <name type="common">Ensifer meliloti</name>
    <name type="synonym">Sinorhizobium meliloti</name>
    <dbReference type="NCBI Taxonomy" id="382"/>
    <lineage>
        <taxon>Bacteria</taxon>
        <taxon>Pseudomonadati</taxon>
        <taxon>Pseudomonadota</taxon>
        <taxon>Alphaproteobacteria</taxon>
        <taxon>Hyphomicrobiales</taxon>
        <taxon>Rhizobiaceae</taxon>
        <taxon>Sinorhizobium/Ensifer group</taxon>
        <taxon>Sinorhizobium</taxon>
    </lineage>
</organism>
<comment type="similarity">
    <text evidence="2">Belongs to the NAD(P)-dependent epimerase/dehydratase family.</text>
</comment>